<feature type="transmembrane region" description="Helical" evidence="7">
    <location>
        <begin position="70"/>
        <end position="87"/>
    </location>
</feature>
<keyword evidence="6 7" id="KW-0472">Membrane</keyword>
<evidence type="ECO:0000256" key="6">
    <source>
        <dbReference type="ARBA" id="ARBA00023136"/>
    </source>
</evidence>
<keyword evidence="5 7" id="KW-1133">Transmembrane helix</keyword>
<evidence type="ECO:0000256" key="4">
    <source>
        <dbReference type="ARBA" id="ARBA00022692"/>
    </source>
</evidence>
<dbReference type="SUPFAM" id="SSF82689">
    <property type="entry name" value="Mechanosensitive channel protein MscS (YggB), C-terminal domain"/>
    <property type="match status" value="1"/>
</dbReference>
<dbReference type="SUPFAM" id="SSF50182">
    <property type="entry name" value="Sm-like ribonucleoproteins"/>
    <property type="match status" value="1"/>
</dbReference>
<keyword evidence="12" id="KW-1185">Reference proteome</keyword>
<reference evidence="11" key="1">
    <citation type="submission" date="2020-09" db="EMBL/GenBank/DDBJ databases">
        <title>Pelobacter alkaliphilus sp. nov., a novel anaerobic arsenate-reducing bacterium from terrestrial mud volcano.</title>
        <authorList>
            <person name="Khomyakova M.A."/>
            <person name="Merkel A.Y."/>
            <person name="Slobodkin A.I."/>
        </authorList>
    </citation>
    <scope>NUCLEOTIDE SEQUENCE</scope>
    <source>
        <strain evidence="11">M08fum</strain>
    </source>
</reference>
<dbReference type="InterPro" id="IPR049142">
    <property type="entry name" value="MS_channel_1st"/>
</dbReference>
<feature type="transmembrane region" description="Helical" evidence="7">
    <location>
        <begin position="45"/>
        <end position="64"/>
    </location>
</feature>
<dbReference type="InterPro" id="IPR011014">
    <property type="entry name" value="MscS_channel_TM-2"/>
</dbReference>
<keyword evidence="4 7" id="KW-0812">Transmembrane</keyword>
<dbReference type="PANTHER" id="PTHR30221:SF20">
    <property type="entry name" value="SMALL-CONDUCTANCE MECHANOSENSITIVE CHANNEL"/>
    <property type="match status" value="1"/>
</dbReference>
<evidence type="ECO:0000256" key="3">
    <source>
        <dbReference type="ARBA" id="ARBA00022475"/>
    </source>
</evidence>
<evidence type="ECO:0000259" key="9">
    <source>
        <dbReference type="Pfam" id="PF21082"/>
    </source>
</evidence>
<organism evidence="11 12">
    <name type="scientific">Pelovirga terrestris</name>
    <dbReference type="NCBI Taxonomy" id="2771352"/>
    <lineage>
        <taxon>Bacteria</taxon>
        <taxon>Pseudomonadati</taxon>
        <taxon>Thermodesulfobacteriota</taxon>
        <taxon>Desulfuromonadia</taxon>
        <taxon>Geobacterales</taxon>
        <taxon>Geobacteraceae</taxon>
        <taxon>Pelovirga</taxon>
    </lineage>
</organism>
<dbReference type="Pfam" id="PF21088">
    <property type="entry name" value="MS_channel_1st"/>
    <property type="match status" value="1"/>
</dbReference>
<dbReference type="Gene3D" id="1.10.287.1260">
    <property type="match status" value="1"/>
</dbReference>
<dbReference type="Proteomes" id="UP000632828">
    <property type="component" value="Unassembled WGS sequence"/>
</dbReference>
<evidence type="ECO:0000256" key="1">
    <source>
        <dbReference type="ARBA" id="ARBA00004651"/>
    </source>
</evidence>
<feature type="domain" description="Mechanosensitive ion channel MscS C-terminal" evidence="9">
    <location>
        <begin position="165"/>
        <end position="245"/>
    </location>
</feature>
<gene>
    <name evidence="11" type="ORF">ICT70_13970</name>
</gene>
<evidence type="ECO:0000259" key="8">
    <source>
        <dbReference type="Pfam" id="PF00924"/>
    </source>
</evidence>
<dbReference type="Pfam" id="PF21082">
    <property type="entry name" value="MS_channel_3rd"/>
    <property type="match status" value="1"/>
</dbReference>
<dbReference type="GO" id="GO:0008381">
    <property type="term" value="F:mechanosensitive monoatomic ion channel activity"/>
    <property type="evidence" value="ECO:0007669"/>
    <property type="project" value="InterPro"/>
</dbReference>
<dbReference type="InterPro" id="IPR023408">
    <property type="entry name" value="MscS_beta-dom_sf"/>
</dbReference>
<dbReference type="Pfam" id="PF00924">
    <property type="entry name" value="MS_channel_2nd"/>
    <property type="match status" value="1"/>
</dbReference>
<evidence type="ECO:0000256" key="7">
    <source>
        <dbReference type="SAM" id="Phobius"/>
    </source>
</evidence>
<dbReference type="InterPro" id="IPR011066">
    <property type="entry name" value="MscS_channel_C_sf"/>
</dbReference>
<comment type="similarity">
    <text evidence="2">Belongs to the MscS (TC 1.A.23) family.</text>
</comment>
<dbReference type="PANTHER" id="PTHR30221">
    <property type="entry name" value="SMALL-CONDUCTANCE MECHANOSENSITIVE CHANNEL"/>
    <property type="match status" value="1"/>
</dbReference>
<evidence type="ECO:0000256" key="5">
    <source>
        <dbReference type="ARBA" id="ARBA00022989"/>
    </source>
</evidence>
<evidence type="ECO:0000259" key="10">
    <source>
        <dbReference type="Pfam" id="PF21088"/>
    </source>
</evidence>
<feature type="domain" description="Mechanosensitive ion channel transmembrane helices 2/3" evidence="10">
    <location>
        <begin position="49"/>
        <end position="89"/>
    </location>
</feature>
<comment type="subcellular location">
    <subcellularLocation>
        <location evidence="1">Cell membrane</location>
        <topology evidence="1">Multi-pass membrane protein</topology>
    </subcellularLocation>
</comment>
<evidence type="ECO:0000256" key="2">
    <source>
        <dbReference type="ARBA" id="ARBA00008017"/>
    </source>
</evidence>
<dbReference type="EMBL" id="JACWUN010000021">
    <property type="protein sequence ID" value="MBD1401765.1"/>
    <property type="molecule type" value="Genomic_DNA"/>
</dbReference>
<evidence type="ECO:0000313" key="11">
    <source>
        <dbReference type="EMBL" id="MBD1401765.1"/>
    </source>
</evidence>
<dbReference type="InterPro" id="IPR010920">
    <property type="entry name" value="LSM_dom_sf"/>
</dbReference>
<feature type="domain" description="Mechanosensitive ion channel MscS" evidence="8">
    <location>
        <begin position="91"/>
        <end position="153"/>
    </location>
</feature>
<dbReference type="Gene3D" id="2.30.30.60">
    <property type="match status" value="1"/>
</dbReference>
<dbReference type="Gene3D" id="3.30.70.100">
    <property type="match status" value="1"/>
</dbReference>
<dbReference type="GO" id="GO:0005886">
    <property type="term" value="C:plasma membrane"/>
    <property type="evidence" value="ECO:0007669"/>
    <property type="project" value="UniProtKB-SubCell"/>
</dbReference>
<dbReference type="InterPro" id="IPR045275">
    <property type="entry name" value="MscS_archaea/bacteria_type"/>
</dbReference>
<protein>
    <submittedName>
        <fullName evidence="11">Mechanosensitive ion channel family protein</fullName>
    </submittedName>
</protein>
<comment type="caution">
    <text evidence="11">The sequence shown here is derived from an EMBL/GenBank/DDBJ whole genome shotgun (WGS) entry which is preliminary data.</text>
</comment>
<sequence length="272" mass="30075">MDISSFIPVMRAVVILVAGYFIARLLTASLLKLVGKHLSKQQQGLFRRILFYGLIVVFMVSALHEMGFKLSVLLGAAGILSVAIGFASQTSASNLISGLFLLTERPFVTGDVIRVGSTTGEVLAIDLLSTKLRTFDNLYVRIPNETMLKSEVTTLTRFPIRRLDVAVGVAYKEDTEKVCDLLLAIAHQNPLCLDEPPPRFMFLGFGDSAQNLQLNVWVKRENFLELKNSIHHEIKKAFDAHGVEIPFPHLSLYTGSETDAFPVTVVGRNRGT</sequence>
<proteinExistence type="inferred from homology"/>
<dbReference type="InterPro" id="IPR006685">
    <property type="entry name" value="MscS_channel_2nd"/>
</dbReference>
<dbReference type="SUPFAM" id="SSF82861">
    <property type="entry name" value="Mechanosensitive channel protein MscS (YggB), transmembrane region"/>
    <property type="match status" value="1"/>
</dbReference>
<dbReference type="AlphaFoldDB" id="A0A8J6QVI9"/>
<feature type="transmembrane region" description="Helical" evidence="7">
    <location>
        <begin position="12"/>
        <end position="33"/>
    </location>
</feature>
<dbReference type="InterPro" id="IPR049278">
    <property type="entry name" value="MS_channel_C"/>
</dbReference>
<name>A0A8J6QVI9_9BACT</name>
<accession>A0A8J6QVI9</accession>
<keyword evidence="3" id="KW-1003">Cell membrane</keyword>
<dbReference type="RefSeq" id="WP_191157697.1">
    <property type="nucleotide sequence ID" value="NZ_JACWUN010000021.1"/>
</dbReference>
<evidence type="ECO:0000313" key="12">
    <source>
        <dbReference type="Proteomes" id="UP000632828"/>
    </source>
</evidence>